<evidence type="ECO:0000313" key="2">
    <source>
        <dbReference type="EMBL" id="KJA17844.1"/>
    </source>
</evidence>
<gene>
    <name evidence="2" type="ORF">HYPSUDRAFT_997864</name>
</gene>
<dbReference type="AlphaFoldDB" id="A0A0D2NFT9"/>
<evidence type="ECO:0000256" key="1">
    <source>
        <dbReference type="SAM" id="Phobius"/>
    </source>
</evidence>
<dbReference type="Proteomes" id="UP000054270">
    <property type="component" value="Unassembled WGS sequence"/>
</dbReference>
<feature type="transmembrane region" description="Helical" evidence="1">
    <location>
        <begin position="58"/>
        <end position="77"/>
    </location>
</feature>
<reference evidence="3" key="1">
    <citation type="submission" date="2014-04" db="EMBL/GenBank/DDBJ databases">
        <title>Evolutionary Origins and Diversification of the Mycorrhizal Mutualists.</title>
        <authorList>
            <consortium name="DOE Joint Genome Institute"/>
            <consortium name="Mycorrhizal Genomics Consortium"/>
            <person name="Kohler A."/>
            <person name="Kuo A."/>
            <person name="Nagy L.G."/>
            <person name="Floudas D."/>
            <person name="Copeland A."/>
            <person name="Barry K.W."/>
            <person name="Cichocki N."/>
            <person name="Veneault-Fourrey C."/>
            <person name="LaButti K."/>
            <person name="Lindquist E.A."/>
            <person name="Lipzen A."/>
            <person name="Lundell T."/>
            <person name="Morin E."/>
            <person name="Murat C."/>
            <person name="Riley R."/>
            <person name="Ohm R."/>
            <person name="Sun H."/>
            <person name="Tunlid A."/>
            <person name="Henrissat B."/>
            <person name="Grigoriev I.V."/>
            <person name="Hibbett D.S."/>
            <person name="Martin F."/>
        </authorList>
    </citation>
    <scope>NUCLEOTIDE SEQUENCE [LARGE SCALE GENOMIC DNA]</scope>
    <source>
        <strain evidence="3">FD-334 SS-4</strain>
    </source>
</reference>
<feature type="transmembrane region" description="Helical" evidence="1">
    <location>
        <begin position="121"/>
        <end position="139"/>
    </location>
</feature>
<evidence type="ECO:0000313" key="3">
    <source>
        <dbReference type="Proteomes" id="UP000054270"/>
    </source>
</evidence>
<keyword evidence="1" id="KW-0472">Membrane</keyword>
<proteinExistence type="predicted"/>
<sequence length="184" mass="20795">MEFFGQSVLWATMALINLAASIIIYQTTKLENTQKREFEYELSTQRLAKSAISLPRSFTHLSIFTGVLNIGSALIHFQRIYLLQIPQIPWQAIFSHATDASGNEQAMNLFDAELIVAANDWNSFFLCFVFLFAGLWNFATARQLRLRERWVKTVLLPAPAPRPNWFEVGVGEGKDVPGRVTGGK</sequence>
<organism evidence="2 3">
    <name type="scientific">Hypholoma sublateritium (strain FD-334 SS-4)</name>
    <dbReference type="NCBI Taxonomy" id="945553"/>
    <lineage>
        <taxon>Eukaryota</taxon>
        <taxon>Fungi</taxon>
        <taxon>Dikarya</taxon>
        <taxon>Basidiomycota</taxon>
        <taxon>Agaricomycotina</taxon>
        <taxon>Agaricomycetes</taxon>
        <taxon>Agaricomycetidae</taxon>
        <taxon>Agaricales</taxon>
        <taxon>Agaricineae</taxon>
        <taxon>Strophariaceae</taxon>
        <taxon>Hypholoma</taxon>
    </lineage>
</organism>
<keyword evidence="1" id="KW-0812">Transmembrane</keyword>
<dbReference type="OrthoDB" id="2876679at2759"/>
<keyword evidence="3" id="KW-1185">Reference proteome</keyword>
<protein>
    <submittedName>
        <fullName evidence="2">Uncharacterized protein</fullName>
    </submittedName>
</protein>
<name>A0A0D2NFT9_HYPSF</name>
<accession>A0A0D2NFT9</accession>
<feature type="transmembrane region" description="Helical" evidence="1">
    <location>
        <begin position="6"/>
        <end position="25"/>
    </location>
</feature>
<dbReference type="EMBL" id="KN817597">
    <property type="protein sequence ID" value="KJA17844.1"/>
    <property type="molecule type" value="Genomic_DNA"/>
</dbReference>
<keyword evidence="1" id="KW-1133">Transmembrane helix</keyword>